<dbReference type="EMBL" id="JACXAA010000018">
    <property type="protein sequence ID" value="MBD2757191.1"/>
    <property type="molecule type" value="Genomic_DNA"/>
</dbReference>
<dbReference type="NCBIfam" id="TIGR04215">
    <property type="entry name" value="choice_anch_A"/>
    <property type="match status" value="1"/>
</dbReference>
<dbReference type="InterPro" id="IPR026588">
    <property type="entry name" value="Choice_anch_A"/>
</dbReference>
<reference evidence="2" key="1">
    <citation type="submission" date="2020-09" db="EMBL/GenBank/DDBJ databases">
        <authorList>
            <person name="Kim M.K."/>
        </authorList>
    </citation>
    <scope>NUCLEOTIDE SEQUENCE</scope>
    <source>
        <strain evidence="2">BT704</strain>
    </source>
</reference>
<feature type="domain" description="Choice-of-anchor A" evidence="1">
    <location>
        <begin position="82"/>
        <end position="390"/>
    </location>
</feature>
<proteinExistence type="predicted"/>
<gene>
    <name evidence="2" type="ORF">IC230_30220</name>
</gene>
<evidence type="ECO:0000313" key="2">
    <source>
        <dbReference type="EMBL" id="MBD2757191.1"/>
    </source>
</evidence>
<protein>
    <submittedName>
        <fullName evidence="2">Choice-of-anchor A family protein</fullName>
    </submittedName>
</protein>
<dbReference type="RefSeq" id="WP_191042814.1">
    <property type="nucleotide sequence ID" value="NZ_JACXAA010000018.1"/>
</dbReference>
<comment type="caution">
    <text evidence="2">The sequence shown here is derived from an EMBL/GenBank/DDBJ whole genome shotgun (WGS) entry which is preliminary data.</text>
</comment>
<evidence type="ECO:0000259" key="1">
    <source>
        <dbReference type="Pfam" id="PF20597"/>
    </source>
</evidence>
<name>A0A927B7K4_9BACT</name>
<sequence length="671" mass="70668">MKTIKLFLSTIISSAYSEYIYTHTAKAKQSLSDKNAAQHTKSNYSLISLSSFTYSFSKIYRALVLVCFLSVGQFSQTLAQNPLALADKFNVFLANDATLSTNESDGPVAIGGNLTVAGYYQVATHGSSFMVNGYPVGLVVGKGVKLQSGILQVNSNTYAKIGACQGNTSSDVLKVWYQNDNNAYSTMRVTKSTAGYNSEPYIQINTNANSSTETNTPVCKDNIVAFASAFTTLKANSVSLSQKADNISLTNANGNPLDVTNMPGQVYVNLEYSINVWNIKGSDLNKIQTLTYSNDSNKKPSANRVLVINVDAAGTTFVWNTPNQGGMGNGTPYILWNFYNTTNLQIAGNSQISGSVLAPFADVVKTINQANIEGQLIANSLVHSGGEMHFFPFSGNIPTTSSITISGSVFNDSNGLTDGTVNGTPVNTLSGNTFSASLVGSDGKVKATTTLTNGTYAFTNVTPNASYSIVLSNYPAVVGSGPPSTTLTGGVINTGEHIGTGSGSDGTPDGVISVAVSTNSVTDVNFGVKTLPDLTPIIYARPSTIYGTTEITVVVDVVELNSIATNGLITVKVTRDAKISLSFPTNATSINNKTVQNTLWTCNSLDPTYYILTTTSVVPAGDKLSFGFTGTLTPGATTGVLTMSSVILGGSGGENRVNNNVDADKIDYFQQ</sequence>
<dbReference type="Proteomes" id="UP000653797">
    <property type="component" value="Unassembled WGS sequence"/>
</dbReference>
<dbReference type="AlphaFoldDB" id="A0A927B7K4"/>
<evidence type="ECO:0000313" key="3">
    <source>
        <dbReference type="Proteomes" id="UP000653797"/>
    </source>
</evidence>
<dbReference type="Pfam" id="PF20597">
    <property type="entry name" value="pAdhesive_15"/>
    <property type="match status" value="1"/>
</dbReference>
<keyword evidence="3" id="KW-1185">Reference proteome</keyword>
<accession>A0A927B7K4</accession>
<organism evidence="2 3">
    <name type="scientific">Spirosoma validum</name>
    <dbReference type="NCBI Taxonomy" id="2771355"/>
    <lineage>
        <taxon>Bacteria</taxon>
        <taxon>Pseudomonadati</taxon>
        <taxon>Bacteroidota</taxon>
        <taxon>Cytophagia</taxon>
        <taxon>Cytophagales</taxon>
        <taxon>Cytophagaceae</taxon>
        <taxon>Spirosoma</taxon>
    </lineage>
</organism>